<dbReference type="AlphaFoldDB" id="A0A6M3K6R5"/>
<reference evidence="1" key="1">
    <citation type="submission" date="2020-03" db="EMBL/GenBank/DDBJ databases">
        <title>The deep terrestrial virosphere.</title>
        <authorList>
            <person name="Holmfeldt K."/>
            <person name="Nilsson E."/>
            <person name="Simone D."/>
            <person name="Lopez-Fernandez M."/>
            <person name="Wu X."/>
            <person name="de Brujin I."/>
            <person name="Lundin D."/>
            <person name="Andersson A."/>
            <person name="Bertilsson S."/>
            <person name="Dopson M."/>
        </authorList>
    </citation>
    <scope>NUCLEOTIDE SEQUENCE</scope>
    <source>
        <strain evidence="1">MM415A01346</strain>
    </source>
</reference>
<dbReference type="EMBL" id="MT142272">
    <property type="protein sequence ID" value="QJA77255.1"/>
    <property type="molecule type" value="Genomic_DNA"/>
</dbReference>
<proteinExistence type="predicted"/>
<organism evidence="1">
    <name type="scientific">viral metagenome</name>
    <dbReference type="NCBI Taxonomy" id="1070528"/>
    <lineage>
        <taxon>unclassified sequences</taxon>
        <taxon>metagenomes</taxon>
        <taxon>organismal metagenomes</taxon>
    </lineage>
</organism>
<evidence type="ECO:0000313" key="1">
    <source>
        <dbReference type="EMBL" id="QJA77255.1"/>
    </source>
</evidence>
<sequence length="223" mass="25384">MIDIIEETERFEIEMDGSVLELRRIPAEVRARISARNTTRVKTESGEWQDRTDPTGELLDCIDYAIVGWRGVRHPATKADVPPTSENKRRLPVRILQRVMTAVSEAESAVDRKSLDEIETLDRFLRVRADFPGLDCEECRSDTEDGAPDCSACPVDGLKADRQVMETIDIIDMQFFRQYPALVPELLRLILPPMTAERAAMFLVKLALAYQYVLAERINNHGH</sequence>
<name>A0A6M3K6R5_9ZZZZ</name>
<accession>A0A6M3K6R5</accession>
<protein>
    <submittedName>
        <fullName evidence="1">Uncharacterized protein</fullName>
    </submittedName>
</protein>
<gene>
    <name evidence="1" type="ORF">MM415A01346_0011</name>
</gene>